<evidence type="ECO:0000256" key="8">
    <source>
        <dbReference type="ARBA" id="ARBA00022741"/>
    </source>
</evidence>
<dbReference type="InterPro" id="IPR051182">
    <property type="entry name" value="Euk_NMN_adenylyltrnsfrase"/>
</dbReference>
<dbReference type="Pfam" id="PF02820">
    <property type="entry name" value="MBT"/>
    <property type="match status" value="2"/>
</dbReference>
<evidence type="ECO:0000259" key="18">
    <source>
        <dbReference type="Pfam" id="PF01467"/>
    </source>
</evidence>
<dbReference type="FunFam" id="3.40.50.620:FF:000221">
    <property type="entry name" value="Nicotinamide/nicotinic acid mononucleotide adenylyltransferase 3"/>
    <property type="match status" value="1"/>
</dbReference>
<dbReference type="GO" id="GO:0005524">
    <property type="term" value="F:ATP binding"/>
    <property type="evidence" value="ECO:0007669"/>
    <property type="project" value="UniProtKB-KW"/>
</dbReference>
<accession>A0AA39M6M9</accession>
<keyword evidence="5" id="KW-0662">Pyridine nucleotide biosynthesis</keyword>
<dbReference type="SUPFAM" id="SSF63748">
    <property type="entry name" value="Tudor/PWWP/MBT"/>
    <property type="match status" value="3"/>
</dbReference>
<dbReference type="GO" id="GO:0004515">
    <property type="term" value="F:nicotinate-nucleotide adenylyltransferase activity"/>
    <property type="evidence" value="ECO:0007669"/>
    <property type="project" value="TreeGrafter"/>
</dbReference>
<evidence type="ECO:0000256" key="13">
    <source>
        <dbReference type="ARBA" id="ARBA00075132"/>
    </source>
</evidence>
<evidence type="ECO:0000256" key="6">
    <source>
        <dbReference type="ARBA" id="ARBA00022679"/>
    </source>
</evidence>
<evidence type="ECO:0000256" key="10">
    <source>
        <dbReference type="ARBA" id="ARBA00023027"/>
    </source>
</evidence>
<dbReference type="AlphaFoldDB" id="A0AA39M6M9"/>
<evidence type="ECO:0000256" key="1">
    <source>
        <dbReference type="ARBA" id="ARBA00001946"/>
    </source>
</evidence>
<proteinExistence type="predicted"/>
<gene>
    <name evidence="19" type="ORF">QR680_007588</name>
</gene>
<dbReference type="Gene3D" id="3.40.50.620">
    <property type="entry name" value="HUPs"/>
    <property type="match status" value="1"/>
</dbReference>
<feature type="compositionally biased region" description="Low complexity" evidence="17">
    <location>
        <begin position="482"/>
        <end position="497"/>
    </location>
</feature>
<evidence type="ECO:0000256" key="3">
    <source>
        <dbReference type="ARBA" id="ARBA00004790"/>
    </source>
</evidence>
<dbReference type="SMART" id="SM00561">
    <property type="entry name" value="MBT"/>
    <property type="match status" value="2"/>
</dbReference>
<name>A0AA39M6M9_9BILA</name>
<dbReference type="GO" id="GO:0006355">
    <property type="term" value="P:regulation of DNA-templated transcription"/>
    <property type="evidence" value="ECO:0007669"/>
    <property type="project" value="InterPro"/>
</dbReference>
<evidence type="ECO:0000256" key="5">
    <source>
        <dbReference type="ARBA" id="ARBA00022642"/>
    </source>
</evidence>
<dbReference type="PROSITE" id="PS51079">
    <property type="entry name" value="MBT"/>
    <property type="match status" value="2"/>
</dbReference>
<keyword evidence="10" id="KW-0520">NAD</keyword>
<dbReference type="InterPro" id="IPR004821">
    <property type="entry name" value="Cyt_trans-like"/>
</dbReference>
<comment type="subunit">
    <text evidence="4">Homotetramer.</text>
</comment>
<evidence type="ECO:0000256" key="2">
    <source>
        <dbReference type="ARBA" id="ARBA00004173"/>
    </source>
</evidence>
<keyword evidence="6" id="KW-0808">Transferase</keyword>
<keyword evidence="8" id="KW-0547">Nucleotide-binding</keyword>
<comment type="pathway">
    <text evidence="3">Cofactor biosynthesis; NAD(+) biosynthesis.</text>
</comment>
<dbReference type="SUPFAM" id="SSF52374">
    <property type="entry name" value="Nucleotidylyl transferase"/>
    <property type="match status" value="1"/>
</dbReference>
<evidence type="ECO:0000256" key="15">
    <source>
        <dbReference type="ARBA" id="ARBA00093425"/>
    </source>
</evidence>
<keyword evidence="7" id="KW-0548">Nucleotidyltransferase</keyword>
<evidence type="ECO:0000313" key="19">
    <source>
        <dbReference type="EMBL" id="KAK0422465.1"/>
    </source>
</evidence>
<evidence type="ECO:0000256" key="12">
    <source>
        <dbReference type="ARBA" id="ARBA00074013"/>
    </source>
</evidence>
<comment type="caution">
    <text evidence="19">The sequence shown here is derived from an EMBL/GenBank/DDBJ whole genome shotgun (WGS) entry which is preliminary data.</text>
</comment>
<dbReference type="InterPro" id="IPR004092">
    <property type="entry name" value="Mbt"/>
</dbReference>
<organism evidence="19 20">
    <name type="scientific">Steinernema hermaphroditum</name>
    <dbReference type="NCBI Taxonomy" id="289476"/>
    <lineage>
        <taxon>Eukaryota</taxon>
        <taxon>Metazoa</taxon>
        <taxon>Ecdysozoa</taxon>
        <taxon>Nematoda</taxon>
        <taxon>Chromadorea</taxon>
        <taxon>Rhabditida</taxon>
        <taxon>Tylenchina</taxon>
        <taxon>Panagrolaimomorpha</taxon>
        <taxon>Strongyloidoidea</taxon>
        <taxon>Steinernematidae</taxon>
        <taxon>Steinernema</taxon>
    </lineage>
</organism>
<dbReference type="GO" id="GO:0000309">
    <property type="term" value="F:nicotinamide-nucleotide adenylyltransferase activity"/>
    <property type="evidence" value="ECO:0007669"/>
    <property type="project" value="TreeGrafter"/>
</dbReference>
<comment type="subcellular location">
    <subcellularLocation>
        <location evidence="2">Mitochondrion</location>
    </subcellularLocation>
</comment>
<evidence type="ECO:0000256" key="9">
    <source>
        <dbReference type="ARBA" id="ARBA00022840"/>
    </source>
</evidence>
<dbReference type="GO" id="GO:0005759">
    <property type="term" value="C:mitochondrial matrix"/>
    <property type="evidence" value="ECO:0007669"/>
    <property type="project" value="UniProtKB-ARBA"/>
</dbReference>
<feature type="repeat" description="MBT" evidence="16">
    <location>
        <begin position="370"/>
        <end position="474"/>
    </location>
</feature>
<evidence type="ECO:0000256" key="7">
    <source>
        <dbReference type="ARBA" id="ARBA00022695"/>
    </source>
</evidence>
<reference evidence="19" key="1">
    <citation type="submission" date="2023-06" db="EMBL/GenBank/DDBJ databases">
        <title>Genomic analysis of the entomopathogenic nematode Steinernema hermaphroditum.</title>
        <authorList>
            <person name="Schwarz E.M."/>
            <person name="Heppert J.K."/>
            <person name="Baniya A."/>
            <person name="Schwartz H.T."/>
            <person name="Tan C.-H."/>
            <person name="Antoshechkin I."/>
            <person name="Sternberg P.W."/>
            <person name="Goodrich-Blair H."/>
            <person name="Dillman A.R."/>
        </authorList>
    </citation>
    <scope>NUCLEOTIDE SEQUENCE</scope>
    <source>
        <strain evidence="19">PS9179</strain>
        <tissue evidence="19">Whole animal</tissue>
    </source>
</reference>
<keyword evidence="20" id="KW-1185">Reference proteome</keyword>
<evidence type="ECO:0000256" key="11">
    <source>
        <dbReference type="ARBA" id="ARBA00023128"/>
    </source>
</evidence>
<dbReference type="PANTHER" id="PTHR12039">
    <property type="entry name" value="NICOTINAMIDE MONONUCLEOTIDE ADENYLYLTRANSFERASE"/>
    <property type="match status" value="1"/>
</dbReference>
<dbReference type="Proteomes" id="UP001175271">
    <property type="component" value="Unassembled WGS sequence"/>
</dbReference>
<sequence>MAAFREAKPLPGLETEKTDVAPYTWKEYFESRPSTSSEDFCAPDVVPVDSFSPALPFHRVLRKLRQNPSLGLIVETSLDEAGKNKRWFAKVVQLAGYRCKLRLLLVEPLAPVEFWVNWASMDVQPIGKFEERETKLAPPVGSALAKKTKTEVKSEIVKLLINRAVLSQAVYDDEIKVLKTRRLRINQRVEILNTASTTEVRPAIDMDPLDASDSQLIGGIYFNAESPLIYPVGWAFKMGFGIAANDSYVAHCKQIFEEEKKGRVPSYDANDARPEQLTPHGSSDFKPVGAWKAGDCLEVLDPLDDDFKSLRAAYVKKVLADGYLEIAFEGGSANEVLPIHCTSTHLFPPGYAEKYGIELEKPKKYRGMVFTWERQIQMWKKGKRFYPSKRLFRPVPPEEVIAEKFPIGAKLEATDQADVQRVICPASVKAIKGRLLLIAYDGWTSSYDQYFDYQSPDLMPLGWCEMVGHFLVPPAEESVENSRNPSEAAPSPAPAKSTRISTPIPMTAPSLFNGCRRVVLIACGSFNPPTVMHMRMFECTRDYLQQKLGVTVVEGILSPTADNYKKPDLAKATDRLRMCELATKGSDWLRADGWECSQEGWTRTLAVLKHYLPLLKKKYGGAGDADDLAVVFLCGGDLVDTFTVITPSGEPLWNPQDIRTIIGDFGLVIFDRASSKPKETLEAIGLAHLLGSTVHFTSDVAFPNDVSSTNLRKAVRNGLSIKYCTPDLVCDYIKEHKLYQQH</sequence>
<evidence type="ECO:0000256" key="4">
    <source>
        <dbReference type="ARBA" id="ARBA00011881"/>
    </source>
</evidence>
<dbReference type="GO" id="GO:0009435">
    <property type="term" value="P:NAD+ biosynthetic process"/>
    <property type="evidence" value="ECO:0007669"/>
    <property type="project" value="InterPro"/>
</dbReference>
<evidence type="ECO:0000313" key="20">
    <source>
        <dbReference type="Proteomes" id="UP001175271"/>
    </source>
</evidence>
<comment type="cofactor">
    <cofactor evidence="1">
        <name>Mg(2+)</name>
        <dbReference type="ChEBI" id="CHEBI:18420"/>
    </cofactor>
</comment>
<protein>
    <recommendedName>
        <fullName evidence="12">Nicotinamide/nicotinic acid mononucleotide adenylyltransferase 3</fullName>
    </recommendedName>
    <alternativeName>
        <fullName evidence="13">Nicotinamide-nucleotide adenylyltransferase 3</fullName>
    </alternativeName>
    <alternativeName>
        <fullName evidence="14">Nicotinate-nucleotide adenylyltransferase 3</fullName>
    </alternativeName>
</protein>
<feature type="domain" description="Cytidyltransferase-like" evidence="18">
    <location>
        <begin position="521"/>
        <end position="713"/>
    </location>
</feature>
<dbReference type="EMBL" id="JAUCMV010000001">
    <property type="protein sequence ID" value="KAK0422465.1"/>
    <property type="molecule type" value="Genomic_DNA"/>
</dbReference>
<comment type="function">
    <text evidence="15">Catalyzes the formation of NAD(+) from nicotinamide mononucleotide (NMN) and ATP. Can also use the deamidated form; nicotinic acid mononucleotide (NaMN) as substrate with the same efficiency. Can use triazofurin monophosphate (TrMP) as substrate. Can also use GTP and ITP as nucleotide donors. Also catalyzes the reverse reaction, i.e. the pyrophosphorolytic cleavage of NAD(+). For the pyrophosphorolytic activity, can use NAD(+), NADH, NaAD, nicotinic acid adenine dinucleotide phosphate (NHD), nicotinamide guanine dinucleotide (NGD) as substrates. Fails to cleave phosphorylated dinucleotides NADP(+), NADPH and NaADP(+). Protects against axonal degeneration following injury. May be involved in the maintenance of axonal integrity. Also functions as a stress-response chaperone protein that prevents toxic aggregation of proteins; this function may be independent of its NAD(+) synthesis activity.</text>
</comment>
<feature type="repeat" description="MBT" evidence="16">
    <location>
        <begin position="23"/>
        <end position="139"/>
    </location>
</feature>
<evidence type="ECO:0000256" key="17">
    <source>
        <dbReference type="SAM" id="MobiDB-lite"/>
    </source>
</evidence>
<dbReference type="InterPro" id="IPR014729">
    <property type="entry name" value="Rossmann-like_a/b/a_fold"/>
</dbReference>
<dbReference type="InterPro" id="IPR005248">
    <property type="entry name" value="NadD/NMNAT"/>
</dbReference>
<dbReference type="PANTHER" id="PTHR12039:SF0">
    <property type="entry name" value="NICOTINAMIDE-NUCLEOTIDE ADENYLYLTRANSFERASE"/>
    <property type="match status" value="1"/>
</dbReference>
<dbReference type="GO" id="GO:0005634">
    <property type="term" value="C:nucleus"/>
    <property type="evidence" value="ECO:0007669"/>
    <property type="project" value="InterPro"/>
</dbReference>
<feature type="region of interest" description="Disordered" evidence="17">
    <location>
        <begin position="477"/>
        <end position="502"/>
    </location>
</feature>
<keyword evidence="11" id="KW-0496">Mitochondrion</keyword>
<dbReference type="Pfam" id="PF01467">
    <property type="entry name" value="CTP_transf_like"/>
    <property type="match status" value="1"/>
</dbReference>
<evidence type="ECO:0000256" key="14">
    <source>
        <dbReference type="ARBA" id="ARBA00079369"/>
    </source>
</evidence>
<dbReference type="NCBIfam" id="TIGR00482">
    <property type="entry name" value="nicotinate (nicotinamide) nucleotide adenylyltransferase"/>
    <property type="match status" value="1"/>
</dbReference>
<keyword evidence="9" id="KW-0067">ATP-binding</keyword>
<dbReference type="Gene3D" id="2.30.30.140">
    <property type="match status" value="4"/>
</dbReference>
<evidence type="ECO:0000256" key="16">
    <source>
        <dbReference type="PROSITE-ProRule" id="PRU00459"/>
    </source>
</evidence>